<dbReference type="EMBL" id="QXFU01000281">
    <property type="protein sequence ID" value="KAE9037952.1"/>
    <property type="molecule type" value="Genomic_DNA"/>
</dbReference>
<evidence type="ECO:0000313" key="4">
    <source>
        <dbReference type="EMBL" id="KAE9345016.1"/>
    </source>
</evidence>
<keyword evidence="1" id="KW-0732">Signal</keyword>
<feature type="chain" id="PRO_5036165495" evidence="1">
    <location>
        <begin position="24"/>
        <end position="63"/>
    </location>
</feature>
<proteinExistence type="predicted"/>
<keyword evidence="6" id="KW-1185">Reference proteome</keyword>
<evidence type="ECO:0000256" key="1">
    <source>
        <dbReference type="SAM" id="SignalP"/>
    </source>
</evidence>
<sequence>MATTCPNFPLVSSVLRAVLTVQAIPPQPSATSRPGLSSCCMPSPLRLRFGYQDRCPTESWCAT</sequence>
<dbReference type="EMBL" id="QXFT01000400">
    <property type="protein sequence ID" value="KAE9345016.1"/>
    <property type="molecule type" value="Genomic_DNA"/>
</dbReference>
<protein>
    <submittedName>
        <fullName evidence="3">Uncharacterized protein</fullName>
    </submittedName>
</protein>
<gene>
    <name evidence="3" type="ORF">PR001_g6084</name>
    <name evidence="2" type="ORF">PR002_g6284</name>
    <name evidence="4" type="ORF">PR003_g8164</name>
</gene>
<name>A0A6A3NNU2_9STRA</name>
<dbReference type="AlphaFoldDB" id="A0A6A3NNU2"/>
<evidence type="ECO:0000313" key="7">
    <source>
        <dbReference type="Proteomes" id="UP000435112"/>
    </source>
</evidence>
<dbReference type="Proteomes" id="UP000429607">
    <property type="component" value="Unassembled WGS sequence"/>
</dbReference>
<accession>A0A6A3NNU2</accession>
<feature type="signal peptide" evidence="1">
    <location>
        <begin position="1"/>
        <end position="23"/>
    </location>
</feature>
<evidence type="ECO:0000313" key="3">
    <source>
        <dbReference type="EMBL" id="KAE9042695.1"/>
    </source>
</evidence>
<dbReference type="Proteomes" id="UP000434957">
    <property type="component" value="Unassembled WGS sequence"/>
</dbReference>
<dbReference type="EMBL" id="QXFV01000281">
    <property type="protein sequence ID" value="KAE9042695.1"/>
    <property type="molecule type" value="Genomic_DNA"/>
</dbReference>
<organism evidence="3 5">
    <name type="scientific">Phytophthora rubi</name>
    <dbReference type="NCBI Taxonomy" id="129364"/>
    <lineage>
        <taxon>Eukaryota</taxon>
        <taxon>Sar</taxon>
        <taxon>Stramenopiles</taxon>
        <taxon>Oomycota</taxon>
        <taxon>Peronosporomycetes</taxon>
        <taxon>Peronosporales</taxon>
        <taxon>Peronosporaceae</taxon>
        <taxon>Phytophthora</taxon>
    </lineage>
</organism>
<evidence type="ECO:0000313" key="5">
    <source>
        <dbReference type="Proteomes" id="UP000429607"/>
    </source>
</evidence>
<reference evidence="5 7" key="1">
    <citation type="submission" date="2018-09" db="EMBL/GenBank/DDBJ databases">
        <title>Genomic investigation of the strawberry pathogen Phytophthora fragariae indicates pathogenicity is determined by transcriptional variation in three key races.</title>
        <authorList>
            <person name="Adams T.M."/>
            <person name="Armitage A.D."/>
            <person name="Sobczyk M.K."/>
            <person name="Bates H.J."/>
            <person name="Dunwell J.M."/>
            <person name="Nellist C.F."/>
            <person name="Harrison R.J."/>
        </authorList>
    </citation>
    <scope>NUCLEOTIDE SEQUENCE [LARGE SCALE GENOMIC DNA]</scope>
    <source>
        <strain evidence="3 5">SCRP249</strain>
        <strain evidence="2 7">SCRP324</strain>
        <strain evidence="4 6">SCRP333</strain>
    </source>
</reference>
<evidence type="ECO:0000313" key="2">
    <source>
        <dbReference type="EMBL" id="KAE9037952.1"/>
    </source>
</evidence>
<comment type="caution">
    <text evidence="3">The sequence shown here is derived from an EMBL/GenBank/DDBJ whole genome shotgun (WGS) entry which is preliminary data.</text>
</comment>
<dbReference type="Proteomes" id="UP000435112">
    <property type="component" value="Unassembled WGS sequence"/>
</dbReference>
<evidence type="ECO:0000313" key="6">
    <source>
        <dbReference type="Proteomes" id="UP000434957"/>
    </source>
</evidence>